<dbReference type="SUPFAM" id="SSF53955">
    <property type="entry name" value="Lysozyme-like"/>
    <property type="match status" value="1"/>
</dbReference>
<reference evidence="27" key="1">
    <citation type="journal article" date="2021" name="PeerJ">
        <title>Extensive microbial diversity within the chicken gut microbiome revealed by metagenomics and culture.</title>
        <authorList>
            <person name="Gilroy R."/>
            <person name="Ravi A."/>
            <person name="Getino M."/>
            <person name="Pursley I."/>
            <person name="Horton D.L."/>
            <person name="Alikhan N.F."/>
            <person name="Baker D."/>
            <person name="Gharbi K."/>
            <person name="Hall N."/>
            <person name="Watson M."/>
            <person name="Adriaenssens E.M."/>
            <person name="Foster-Nyarko E."/>
            <person name="Jarju S."/>
            <person name="Secka A."/>
            <person name="Antonio M."/>
            <person name="Oren A."/>
            <person name="Chaudhuri R.R."/>
            <person name="La Ragione R."/>
            <person name="Hildebrand F."/>
            <person name="Pallen M.J."/>
        </authorList>
    </citation>
    <scope>NUCLEOTIDE SEQUENCE</scope>
    <source>
        <strain evidence="27">ChiSjej1B19-8411</strain>
    </source>
</reference>
<dbReference type="Pfam" id="PF00912">
    <property type="entry name" value="Transgly"/>
    <property type="match status" value="1"/>
</dbReference>
<keyword evidence="20" id="KW-0511">Multifunctional enzyme</keyword>
<evidence type="ECO:0000256" key="6">
    <source>
        <dbReference type="ARBA" id="ARBA00012448"/>
    </source>
</evidence>
<dbReference type="GO" id="GO:0046677">
    <property type="term" value="P:response to antibiotic"/>
    <property type="evidence" value="ECO:0007669"/>
    <property type="project" value="UniProtKB-KW"/>
</dbReference>
<dbReference type="GO" id="GO:0009252">
    <property type="term" value="P:peptidoglycan biosynthetic process"/>
    <property type="evidence" value="ECO:0007669"/>
    <property type="project" value="UniProtKB-KW"/>
</dbReference>
<comment type="caution">
    <text evidence="27">The sequence shown here is derived from an EMBL/GenBank/DDBJ whole genome shotgun (WGS) entry which is preliminary data.</text>
</comment>
<feature type="domain" description="Glycosyl transferase family 51" evidence="26">
    <location>
        <begin position="49"/>
        <end position="216"/>
    </location>
</feature>
<evidence type="ECO:0000256" key="20">
    <source>
        <dbReference type="ARBA" id="ARBA00023268"/>
    </source>
</evidence>
<evidence type="ECO:0000256" key="5">
    <source>
        <dbReference type="ARBA" id="ARBA00007739"/>
    </source>
</evidence>
<keyword evidence="18" id="KW-0472">Membrane</keyword>
<evidence type="ECO:0000256" key="18">
    <source>
        <dbReference type="ARBA" id="ARBA00023136"/>
    </source>
</evidence>
<dbReference type="PANTHER" id="PTHR32282:SF33">
    <property type="entry name" value="PEPTIDOGLYCAN GLYCOSYLTRANSFERASE"/>
    <property type="match status" value="1"/>
</dbReference>
<evidence type="ECO:0000256" key="21">
    <source>
        <dbReference type="ARBA" id="ARBA00023316"/>
    </source>
</evidence>
<keyword evidence="8" id="KW-0121">Carboxypeptidase</keyword>
<dbReference type="EC" id="3.4.16.4" evidence="6"/>
<dbReference type="GO" id="GO:0006508">
    <property type="term" value="P:proteolysis"/>
    <property type="evidence" value="ECO:0007669"/>
    <property type="project" value="UniProtKB-KW"/>
</dbReference>
<evidence type="ECO:0000313" key="28">
    <source>
        <dbReference type="Proteomes" id="UP000886817"/>
    </source>
</evidence>
<evidence type="ECO:0000256" key="15">
    <source>
        <dbReference type="ARBA" id="ARBA00022968"/>
    </source>
</evidence>
<keyword evidence="14" id="KW-0133">Cell shape</keyword>
<evidence type="ECO:0000256" key="9">
    <source>
        <dbReference type="ARBA" id="ARBA00022670"/>
    </source>
</evidence>
<comment type="catalytic activity">
    <reaction evidence="24">
        <text>[GlcNAc-(1-&gt;4)-Mur2Ac(oyl-L-Ala-gamma-D-Glu-L-Lys-D-Ala-D-Ala)](n)-di-trans,octa-cis-undecaprenyl diphosphate + beta-D-GlcNAc-(1-&gt;4)-Mur2Ac(oyl-L-Ala-gamma-D-Glu-L-Lys-D-Ala-D-Ala)-di-trans,octa-cis-undecaprenyl diphosphate = [GlcNAc-(1-&gt;4)-Mur2Ac(oyl-L-Ala-gamma-D-Glu-L-Lys-D-Ala-D-Ala)](n+1)-di-trans,octa-cis-undecaprenyl diphosphate + di-trans,octa-cis-undecaprenyl diphosphate + H(+)</text>
        <dbReference type="Rhea" id="RHEA:23708"/>
        <dbReference type="Rhea" id="RHEA-COMP:9602"/>
        <dbReference type="Rhea" id="RHEA-COMP:9603"/>
        <dbReference type="ChEBI" id="CHEBI:15378"/>
        <dbReference type="ChEBI" id="CHEBI:58405"/>
        <dbReference type="ChEBI" id="CHEBI:60033"/>
        <dbReference type="ChEBI" id="CHEBI:78435"/>
        <dbReference type="EC" id="2.4.99.28"/>
    </reaction>
</comment>
<dbReference type="EMBL" id="DXEX01000189">
    <property type="protein sequence ID" value="HIX59797.1"/>
    <property type="molecule type" value="Genomic_DNA"/>
</dbReference>
<dbReference type="InterPro" id="IPR001264">
    <property type="entry name" value="Glyco_trans_51"/>
</dbReference>
<keyword evidence="21" id="KW-0961">Cell wall biogenesis/degradation</keyword>
<dbReference type="Proteomes" id="UP000886817">
    <property type="component" value="Unassembled WGS sequence"/>
</dbReference>
<comment type="catalytic activity">
    <reaction evidence="22">
        <text>Preferential cleavage: (Ac)2-L-Lys-D-Ala-|-D-Ala. Also transpeptidation of peptidyl-alanyl moieties that are N-acyl substituents of D-alanine.</text>
        <dbReference type="EC" id="3.4.16.4"/>
    </reaction>
</comment>
<evidence type="ECO:0000256" key="12">
    <source>
        <dbReference type="ARBA" id="ARBA00022692"/>
    </source>
</evidence>
<dbReference type="InterPro" id="IPR023346">
    <property type="entry name" value="Lysozyme-like_dom_sf"/>
</dbReference>
<keyword evidence="13" id="KW-0378">Hydrolase</keyword>
<evidence type="ECO:0000259" key="26">
    <source>
        <dbReference type="Pfam" id="PF00912"/>
    </source>
</evidence>
<comment type="pathway">
    <text evidence="3">Cell wall biogenesis; peptidoglycan biosynthesis.</text>
</comment>
<comment type="similarity">
    <text evidence="4">In the C-terminal section; belongs to the transpeptidase family.</text>
</comment>
<evidence type="ECO:0000256" key="4">
    <source>
        <dbReference type="ARBA" id="ARBA00007090"/>
    </source>
</evidence>
<evidence type="ECO:0000256" key="1">
    <source>
        <dbReference type="ARBA" id="ARBA00002624"/>
    </source>
</evidence>
<evidence type="ECO:0000256" key="24">
    <source>
        <dbReference type="ARBA" id="ARBA00049902"/>
    </source>
</evidence>
<dbReference type="PANTHER" id="PTHR32282">
    <property type="entry name" value="BINDING PROTEIN TRANSPEPTIDASE, PUTATIVE-RELATED"/>
    <property type="match status" value="1"/>
</dbReference>
<dbReference type="InterPro" id="IPR036950">
    <property type="entry name" value="PBP_transglycosylase"/>
</dbReference>
<evidence type="ECO:0000256" key="25">
    <source>
        <dbReference type="ARBA" id="ARBA00060592"/>
    </source>
</evidence>
<gene>
    <name evidence="27" type="ORF">IAA45_08795</name>
</gene>
<evidence type="ECO:0000256" key="3">
    <source>
        <dbReference type="ARBA" id="ARBA00004752"/>
    </source>
</evidence>
<keyword evidence="19" id="KW-0046">Antibiotic resistance</keyword>
<evidence type="ECO:0000256" key="2">
    <source>
        <dbReference type="ARBA" id="ARBA00004401"/>
    </source>
</evidence>
<keyword evidence="15" id="KW-0735">Signal-anchor</keyword>
<evidence type="ECO:0000313" key="27">
    <source>
        <dbReference type="EMBL" id="HIX59797.1"/>
    </source>
</evidence>
<evidence type="ECO:0000256" key="23">
    <source>
        <dbReference type="ARBA" id="ARBA00044770"/>
    </source>
</evidence>
<organism evidence="27 28">
    <name type="scientific">Candidatus Blautia gallistercoris</name>
    <dbReference type="NCBI Taxonomy" id="2838490"/>
    <lineage>
        <taxon>Bacteria</taxon>
        <taxon>Bacillati</taxon>
        <taxon>Bacillota</taxon>
        <taxon>Clostridia</taxon>
        <taxon>Lachnospirales</taxon>
        <taxon>Lachnospiraceae</taxon>
        <taxon>Blautia</taxon>
    </lineage>
</organism>
<evidence type="ECO:0000256" key="7">
    <source>
        <dbReference type="ARBA" id="ARBA00018638"/>
    </source>
</evidence>
<keyword evidence="11" id="KW-0808">Transferase</keyword>
<protein>
    <recommendedName>
        <fullName evidence="7">Penicillin-binding protein 1A</fullName>
        <ecNumber evidence="23">2.4.99.28</ecNumber>
        <ecNumber evidence="6">3.4.16.4</ecNumber>
    </recommendedName>
</protein>
<sequence>MFILRFIRRLVMVLLLAGLCGGAFLTWQGYHMYWESLQNKSLEQMQEEIQSKPEYTTLEEMPQIYLDGVVAVEDKRFYQHPGFDLLAIGRAVVNDIKAGALVEGGSTITQQLAKNVYFTQEKEFSRKIAEVFMAVAMEKEFTKDEILELYLNSIYFGNGYTCVKEASRGYFGKEPMEMSEDECIMLAGIPNAPSVYNPVDNPVLAAKRQQQVRTQMLKMGVLSEEEAVPQT</sequence>
<dbReference type="FunFam" id="1.10.3810.10:FF:000001">
    <property type="entry name" value="Penicillin-binding protein 1A"/>
    <property type="match status" value="1"/>
</dbReference>
<evidence type="ECO:0000256" key="19">
    <source>
        <dbReference type="ARBA" id="ARBA00023251"/>
    </source>
</evidence>
<reference evidence="27" key="2">
    <citation type="submission" date="2021-04" db="EMBL/GenBank/DDBJ databases">
        <authorList>
            <person name="Gilroy R."/>
        </authorList>
    </citation>
    <scope>NUCLEOTIDE SEQUENCE</scope>
    <source>
        <strain evidence="27">ChiSjej1B19-8411</strain>
    </source>
</reference>
<dbReference type="EC" id="2.4.99.28" evidence="23"/>
<evidence type="ECO:0000256" key="22">
    <source>
        <dbReference type="ARBA" id="ARBA00034000"/>
    </source>
</evidence>
<dbReference type="AlphaFoldDB" id="A0A9D2B347"/>
<evidence type="ECO:0000256" key="11">
    <source>
        <dbReference type="ARBA" id="ARBA00022679"/>
    </source>
</evidence>
<name>A0A9D2B347_9FIRM</name>
<keyword evidence="10" id="KW-0328">Glycosyltransferase</keyword>
<evidence type="ECO:0000256" key="10">
    <source>
        <dbReference type="ARBA" id="ARBA00022676"/>
    </source>
</evidence>
<dbReference type="GO" id="GO:0009002">
    <property type="term" value="F:serine-type D-Ala-D-Ala carboxypeptidase activity"/>
    <property type="evidence" value="ECO:0007669"/>
    <property type="project" value="UniProtKB-EC"/>
</dbReference>
<evidence type="ECO:0000256" key="13">
    <source>
        <dbReference type="ARBA" id="ARBA00022801"/>
    </source>
</evidence>
<keyword evidence="12" id="KW-0812">Transmembrane</keyword>
<dbReference type="Gene3D" id="1.10.3810.10">
    <property type="entry name" value="Biosynthetic peptidoglycan transglycosylase-like"/>
    <property type="match status" value="1"/>
</dbReference>
<proteinExistence type="inferred from homology"/>
<keyword evidence="17" id="KW-1133">Transmembrane helix</keyword>
<evidence type="ECO:0000256" key="8">
    <source>
        <dbReference type="ARBA" id="ARBA00022645"/>
    </source>
</evidence>
<comment type="function">
    <text evidence="1">Cell wall formation. Synthesis of cross-linked peptidoglycan from the lipid intermediates. The enzyme has a penicillin-insensitive transglycosylase N-terminal domain (formation of linear glycan strands) and a penicillin-sensitive transpeptidase C-terminal domain (cross-linking of the peptide subunits).</text>
</comment>
<dbReference type="GO" id="GO:0071555">
    <property type="term" value="P:cell wall organization"/>
    <property type="evidence" value="ECO:0007669"/>
    <property type="project" value="UniProtKB-KW"/>
</dbReference>
<accession>A0A9D2B347</accession>
<comment type="similarity">
    <text evidence="5">In the N-terminal section; belongs to the glycosyltransferase 51 family.</text>
</comment>
<comment type="subcellular location">
    <subcellularLocation>
        <location evidence="2">Cell membrane</location>
        <topology evidence="2">Single-pass type II membrane protein</topology>
    </subcellularLocation>
</comment>
<evidence type="ECO:0000256" key="14">
    <source>
        <dbReference type="ARBA" id="ARBA00022960"/>
    </source>
</evidence>
<dbReference type="GO" id="GO:0008955">
    <property type="term" value="F:peptidoglycan glycosyltransferase activity"/>
    <property type="evidence" value="ECO:0007669"/>
    <property type="project" value="UniProtKB-EC"/>
</dbReference>
<comment type="pathway">
    <text evidence="25">Glycan biosynthesis.</text>
</comment>
<dbReference type="GO" id="GO:0005886">
    <property type="term" value="C:plasma membrane"/>
    <property type="evidence" value="ECO:0007669"/>
    <property type="project" value="UniProtKB-SubCell"/>
</dbReference>
<dbReference type="InterPro" id="IPR050396">
    <property type="entry name" value="Glycosyltr_51/Transpeptidase"/>
</dbReference>
<dbReference type="GO" id="GO:0008360">
    <property type="term" value="P:regulation of cell shape"/>
    <property type="evidence" value="ECO:0007669"/>
    <property type="project" value="UniProtKB-KW"/>
</dbReference>
<evidence type="ECO:0000256" key="17">
    <source>
        <dbReference type="ARBA" id="ARBA00022989"/>
    </source>
</evidence>
<keyword evidence="16" id="KW-0573">Peptidoglycan synthesis</keyword>
<evidence type="ECO:0000256" key="16">
    <source>
        <dbReference type="ARBA" id="ARBA00022984"/>
    </source>
</evidence>
<keyword evidence="9" id="KW-0645">Protease</keyword>